<evidence type="ECO:0000313" key="1">
    <source>
        <dbReference type="EMBL" id="CAL1278831.1"/>
    </source>
</evidence>
<proteinExistence type="predicted"/>
<dbReference type="Proteomes" id="UP001497382">
    <property type="component" value="Unassembled WGS sequence"/>
</dbReference>
<reference evidence="1 2" key="1">
    <citation type="submission" date="2024-04" db="EMBL/GenBank/DDBJ databases">
        <authorList>
            <person name="Rising A."/>
            <person name="Reimegard J."/>
            <person name="Sonavane S."/>
            <person name="Akerstrom W."/>
            <person name="Nylinder S."/>
            <person name="Hedman E."/>
            <person name="Kallberg Y."/>
        </authorList>
    </citation>
    <scope>NUCLEOTIDE SEQUENCE [LARGE SCALE GENOMIC DNA]</scope>
</reference>
<dbReference type="AlphaFoldDB" id="A0AAV2A485"/>
<gene>
    <name evidence="1" type="ORF">LARSCL_LOCUS10024</name>
</gene>
<name>A0AAV2A485_9ARAC</name>
<accession>A0AAV2A485</accession>
<dbReference type="EMBL" id="CAXIEN010000117">
    <property type="protein sequence ID" value="CAL1278831.1"/>
    <property type="molecule type" value="Genomic_DNA"/>
</dbReference>
<evidence type="ECO:0008006" key="3">
    <source>
        <dbReference type="Google" id="ProtNLM"/>
    </source>
</evidence>
<organism evidence="1 2">
    <name type="scientific">Larinioides sclopetarius</name>
    <dbReference type="NCBI Taxonomy" id="280406"/>
    <lineage>
        <taxon>Eukaryota</taxon>
        <taxon>Metazoa</taxon>
        <taxon>Ecdysozoa</taxon>
        <taxon>Arthropoda</taxon>
        <taxon>Chelicerata</taxon>
        <taxon>Arachnida</taxon>
        <taxon>Araneae</taxon>
        <taxon>Araneomorphae</taxon>
        <taxon>Entelegynae</taxon>
        <taxon>Araneoidea</taxon>
        <taxon>Araneidae</taxon>
        <taxon>Larinioides</taxon>
    </lineage>
</organism>
<sequence length="45" mass="5248">MSLSNIALGYLNPWPWESAVKWSESKINNFEKNCGYAKRISKRMV</sequence>
<evidence type="ECO:0000313" key="2">
    <source>
        <dbReference type="Proteomes" id="UP001497382"/>
    </source>
</evidence>
<comment type="caution">
    <text evidence="1">The sequence shown here is derived from an EMBL/GenBank/DDBJ whole genome shotgun (WGS) entry which is preliminary data.</text>
</comment>
<protein>
    <recommendedName>
        <fullName evidence="3">ATP synthase F0 subunit 8</fullName>
    </recommendedName>
</protein>
<keyword evidence="2" id="KW-1185">Reference proteome</keyword>